<proteinExistence type="predicted"/>
<evidence type="ECO:0000313" key="3">
    <source>
        <dbReference type="Proteomes" id="UP000175971"/>
    </source>
</evidence>
<dbReference type="Proteomes" id="UP000175971">
    <property type="component" value="Unassembled WGS sequence"/>
</dbReference>
<accession>A0A1E7LXZ2</accession>
<gene>
    <name evidence="2" type="ORF">AN221_09025</name>
</gene>
<protein>
    <submittedName>
        <fullName evidence="2">Uncharacterized protein</fullName>
    </submittedName>
</protein>
<evidence type="ECO:0000256" key="1">
    <source>
        <dbReference type="SAM" id="MobiDB-lite"/>
    </source>
</evidence>
<feature type="region of interest" description="Disordered" evidence="1">
    <location>
        <begin position="13"/>
        <end position="41"/>
    </location>
</feature>
<evidence type="ECO:0000313" key="2">
    <source>
        <dbReference type="EMBL" id="OEV21017.1"/>
    </source>
</evidence>
<dbReference type="EMBL" id="LJGZ01000019">
    <property type="protein sequence ID" value="OEV21017.1"/>
    <property type="molecule type" value="Genomic_DNA"/>
</dbReference>
<dbReference type="PATRIC" id="fig|518642.7.peg.4481"/>
<keyword evidence="3" id="KW-1185">Reference proteome</keyword>
<sequence length="110" mass="11189">MAVRVEAGIAAGDLGVEDPGAGADASAEHRAAAHPHPGAQPPHQVVEVVAVLVPVAQLGARSGALGRQVDAYGIDGAPLVARRDRLWPVLPGPPCSADHMRGPHPLTRLA</sequence>
<name>A0A1E7LXZ2_9ACTN</name>
<dbReference type="AlphaFoldDB" id="A0A1E7LXZ2"/>
<comment type="caution">
    <text evidence="2">The sequence shown here is derived from an EMBL/GenBank/DDBJ whole genome shotgun (WGS) entry which is preliminary data.</text>
</comment>
<organism evidence="2 3">
    <name type="scientific">Streptomyces nanshensis</name>
    <dbReference type="NCBI Taxonomy" id="518642"/>
    <lineage>
        <taxon>Bacteria</taxon>
        <taxon>Bacillati</taxon>
        <taxon>Actinomycetota</taxon>
        <taxon>Actinomycetes</taxon>
        <taxon>Kitasatosporales</taxon>
        <taxon>Streptomycetaceae</taxon>
        <taxon>Streptomyces</taxon>
    </lineage>
</organism>
<reference evidence="2 3" key="1">
    <citation type="journal article" date="2016" name="Front. Microbiol.">
        <title>Comparative Genomics Analysis of Streptomyces Species Reveals Their Adaptation to the Marine Environment and Their Diversity at the Genomic Level.</title>
        <authorList>
            <person name="Tian X."/>
            <person name="Zhang Z."/>
            <person name="Yang T."/>
            <person name="Chen M."/>
            <person name="Li J."/>
            <person name="Chen F."/>
            <person name="Yang J."/>
            <person name="Li W."/>
            <person name="Zhang B."/>
            <person name="Zhang Z."/>
            <person name="Wu J."/>
            <person name="Zhang C."/>
            <person name="Long L."/>
            <person name="Xiao J."/>
        </authorList>
    </citation>
    <scope>NUCLEOTIDE SEQUENCE [LARGE SCALE GENOMIC DNA]</scope>
    <source>
        <strain evidence="2 3">SCSIO M10372</strain>
    </source>
</reference>